<keyword evidence="2" id="KW-0012">Acyltransferase</keyword>
<dbReference type="PROSITE" id="PS51186">
    <property type="entry name" value="GNAT"/>
    <property type="match status" value="1"/>
</dbReference>
<dbReference type="Proteomes" id="UP001291653">
    <property type="component" value="Unassembled WGS sequence"/>
</dbReference>
<accession>A0ABQ5P2B1</accession>
<evidence type="ECO:0000313" key="4">
    <source>
        <dbReference type="EMBL" id="GLF96731.1"/>
    </source>
</evidence>
<dbReference type="SUPFAM" id="SSF55729">
    <property type="entry name" value="Acyl-CoA N-acyltransferases (Nat)"/>
    <property type="match status" value="1"/>
</dbReference>
<name>A0ABQ5P2B1_9ACTN</name>
<gene>
    <name evidence="4" type="ORF">SYYSPA8_20560</name>
</gene>
<dbReference type="InterPro" id="IPR016181">
    <property type="entry name" value="Acyl_CoA_acyltransferase"/>
</dbReference>
<dbReference type="Gene3D" id="3.40.630.30">
    <property type="match status" value="1"/>
</dbReference>
<dbReference type="EMBL" id="BSBI01000008">
    <property type="protein sequence ID" value="GLF96731.1"/>
    <property type="molecule type" value="Genomic_DNA"/>
</dbReference>
<evidence type="ECO:0000256" key="2">
    <source>
        <dbReference type="ARBA" id="ARBA00023315"/>
    </source>
</evidence>
<proteinExistence type="predicted"/>
<evidence type="ECO:0000259" key="3">
    <source>
        <dbReference type="PROSITE" id="PS51186"/>
    </source>
</evidence>
<organism evidence="4 5">
    <name type="scientific">Streptomyces yaizuensis</name>
    <dbReference type="NCBI Taxonomy" id="2989713"/>
    <lineage>
        <taxon>Bacteria</taxon>
        <taxon>Bacillati</taxon>
        <taxon>Actinomycetota</taxon>
        <taxon>Actinomycetes</taxon>
        <taxon>Kitasatosporales</taxon>
        <taxon>Streptomycetaceae</taxon>
        <taxon>Streptomyces</taxon>
    </lineage>
</organism>
<dbReference type="RefSeq" id="WP_323448749.1">
    <property type="nucleotide sequence ID" value="NZ_BSBI01000008.1"/>
</dbReference>
<dbReference type="CDD" id="cd04301">
    <property type="entry name" value="NAT_SF"/>
    <property type="match status" value="1"/>
</dbReference>
<reference evidence="4 5" key="1">
    <citation type="submission" date="2022-10" db="EMBL/GenBank/DDBJ databases">
        <title>Draft genome sequence of Streptomyces sp. YSPA8.</title>
        <authorList>
            <person name="Moriuchi R."/>
            <person name="Dohra H."/>
            <person name="Yamamura H."/>
            <person name="Kodani S."/>
        </authorList>
    </citation>
    <scope>NUCLEOTIDE SEQUENCE [LARGE SCALE GENOMIC DNA]</scope>
    <source>
        <strain evidence="4 5">YSPA8</strain>
    </source>
</reference>
<dbReference type="InterPro" id="IPR050832">
    <property type="entry name" value="Bact_Acetyltransf"/>
</dbReference>
<evidence type="ECO:0000256" key="1">
    <source>
        <dbReference type="ARBA" id="ARBA00022679"/>
    </source>
</evidence>
<dbReference type="PANTHER" id="PTHR43877:SF2">
    <property type="entry name" value="AMINOALKYLPHOSPHONATE N-ACETYLTRANSFERASE-RELATED"/>
    <property type="match status" value="1"/>
</dbReference>
<keyword evidence="5" id="KW-1185">Reference proteome</keyword>
<dbReference type="Pfam" id="PF00583">
    <property type="entry name" value="Acetyltransf_1"/>
    <property type="match status" value="1"/>
</dbReference>
<feature type="domain" description="N-acetyltransferase" evidence="3">
    <location>
        <begin position="4"/>
        <end position="167"/>
    </location>
</feature>
<sequence length="170" mass="18596">MKPSVVRPFNADDLSGAAKALVEVHETDGYPVEGIEDPEAWISSDDVLAAWVAETDEGIAGHVSVMRPHGEEAVSLWIEQSDDDEAHVAVLARLFVIKAAREHATGRRLMEAAMEYARGRDLRLVLDVMAKDAAAIRLYERLGWRRIGEATHSYGSGQSIQAICFVAPEA</sequence>
<evidence type="ECO:0000313" key="5">
    <source>
        <dbReference type="Proteomes" id="UP001291653"/>
    </source>
</evidence>
<protein>
    <submittedName>
        <fullName evidence="4">GNAT family N-acetyltransferase</fullName>
    </submittedName>
</protein>
<keyword evidence="1" id="KW-0808">Transferase</keyword>
<dbReference type="PANTHER" id="PTHR43877">
    <property type="entry name" value="AMINOALKYLPHOSPHONATE N-ACETYLTRANSFERASE-RELATED-RELATED"/>
    <property type="match status" value="1"/>
</dbReference>
<comment type="caution">
    <text evidence="4">The sequence shown here is derived from an EMBL/GenBank/DDBJ whole genome shotgun (WGS) entry which is preliminary data.</text>
</comment>
<dbReference type="InterPro" id="IPR000182">
    <property type="entry name" value="GNAT_dom"/>
</dbReference>